<protein>
    <submittedName>
        <fullName evidence="2">Uncharacterized protein</fullName>
    </submittedName>
</protein>
<name>A0ABR0SF77_9HYPO</name>
<evidence type="ECO:0000256" key="1">
    <source>
        <dbReference type="SAM" id="MobiDB-lite"/>
    </source>
</evidence>
<organism evidence="2 3">
    <name type="scientific">Cladobotryum mycophilum</name>
    <dbReference type="NCBI Taxonomy" id="491253"/>
    <lineage>
        <taxon>Eukaryota</taxon>
        <taxon>Fungi</taxon>
        <taxon>Dikarya</taxon>
        <taxon>Ascomycota</taxon>
        <taxon>Pezizomycotina</taxon>
        <taxon>Sordariomycetes</taxon>
        <taxon>Hypocreomycetidae</taxon>
        <taxon>Hypocreales</taxon>
        <taxon>Hypocreaceae</taxon>
        <taxon>Cladobotryum</taxon>
    </lineage>
</organism>
<sequence>MKFEDTDSTAKGLASIPTRPSPEPTKPIPANVKWTPQDAICARLFGPWDNLPCHDYLDQTNLLRDLDRVIVAFEARIRHTDAGFRAWRGLHKRAMEAGLAEIPGFPSLRQIRDGKSVWQDDVWEKRYHYLVYQRHHMILARLNKLFVLSRREREDFFGDRPAPARATLKRRTRGPYSRPLGLRCDWWRPLDFLLERAARDWHMDKTELKSHFWMEEASTAPIKAEKAEPCEVVPEPQPTVELDMGKENIEPFELLDLSLMSVDLSQGTLPPLPVGGQMSW</sequence>
<dbReference type="EMBL" id="JAVFKD010000014">
    <property type="protein sequence ID" value="KAK5990798.1"/>
    <property type="molecule type" value="Genomic_DNA"/>
</dbReference>
<reference evidence="2 3" key="1">
    <citation type="submission" date="2024-01" db="EMBL/GenBank/DDBJ databases">
        <title>Complete genome of Cladobotryum mycophilum ATHUM6906.</title>
        <authorList>
            <person name="Christinaki A.C."/>
            <person name="Myridakis A.I."/>
            <person name="Kouvelis V.N."/>
        </authorList>
    </citation>
    <scope>NUCLEOTIDE SEQUENCE [LARGE SCALE GENOMIC DNA]</scope>
    <source>
        <strain evidence="2 3">ATHUM6906</strain>
    </source>
</reference>
<accession>A0ABR0SF77</accession>
<gene>
    <name evidence="2" type="ORF">PT974_09071</name>
</gene>
<feature type="region of interest" description="Disordered" evidence="1">
    <location>
        <begin position="1"/>
        <end position="31"/>
    </location>
</feature>
<keyword evidence="3" id="KW-1185">Reference proteome</keyword>
<evidence type="ECO:0000313" key="2">
    <source>
        <dbReference type="EMBL" id="KAK5990798.1"/>
    </source>
</evidence>
<proteinExistence type="predicted"/>
<dbReference type="Proteomes" id="UP001338125">
    <property type="component" value="Unassembled WGS sequence"/>
</dbReference>
<evidence type="ECO:0000313" key="3">
    <source>
        <dbReference type="Proteomes" id="UP001338125"/>
    </source>
</evidence>
<comment type="caution">
    <text evidence="2">The sequence shown here is derived from an EMBL/GenBank/DDBJ whole genome shotgun (WGS) entry which is preliminary data.</text>
</comment>